<reference evidence="5" key="1">
    <citation type="submission" date="2022-01" db="EMBL/GenBank/DDBJ databases">
        <authorList>
            <person name="King R."/>
        </authorList>
    </citation>
    <scope>NUCLEOTIDE SEQUENCE</scope>
</reference>
<keyword evidence="6" id="KW-1185">Reference proteome</keyword>
<gene>
    <name evidence="5" type="ORF">PSYICH_LOCUS4906</name>
</gene>
<dbReference type="GO" id="GO:0031011">
    <property type="term" value="C:Ino80 complex"/>
    <property type="evidence" value="ECO:0007669"/>
    <property type="project" value="InterPro"/>
</dbReference>
<evidence type="ECO:0000313" key="6">
    <source>
        <dbReference type="Proteomes" id="UP001153636"/>
    </source>
</evidence>
<evidence type="ECO:0000256" key="2">
    <source>
        <dbReference type="ARBA" id="ARBA00023242"/>
    </source>
</evidence>
<dbReference type="GO" id="GO:0002020">
    <property type="term" value="F:protease binding"/>
    <property type="evidence" value="ECO:0007669"/>
    <property type="project" value="TreeGrafter"/>
</dbReference>
<keyword evidence="2" id="KW-0539">Nucleus</keyword>
<dbReference type="InterPro" id="IPR025220">
    <property type="entry name" value="NFRKB_WH_1"/>
</dbReference>
<dbReference type="PANTHER" id="PTHR13052">
    <property type="entry name" value="NFRKB-RELATED"/>
    <property type="match status" value="1"/>
</dbReference>
<dbReference type="InterPro" id="IPR024867">
    <property type="entry name" value="NFRKB"/>
</dbReference>
<evidence type="ECO:0000259" key="4">
    <source>
        <dbReference type="PROSITE" id="PS51916"/>
    </source>
</evidence>
<evidence type="ECO:0000256" key="1">
    <source>
        <dbReference type="ARBA" id="ARBA00004123"/>
    </source>
</evidence>
<dbReference type="Gene3D" id="1.10.10.2430">
    <property type="entry name" value="NFRKB winged helix-like domain"/>
    <property type="match status" value="1"/>
</dbReference>
<dbReference type="InterPro" id="IPR038106">
    <property type="entry name" value="NFRKB_winged_sf"/>
</dbReference>
<organism evidence="5 6">
    <name type="scientific">Psylliodes chrysocephalus</name>
    <dbReference type="NCBI Taxonomy" id="3402493"/>
    <lineage>
        <taxon>Eukaryota</taxon>
        <taxon>Metazoa</taxon>
        <taxon>Ecdysozoa</taxon>
        <taxon>Arthropoda</taxon>
        <taxon>Hexapoda</taxon>
        <taxon>Insecta</taxon>
        <taxon>Pterygota</taxon>
        <taxon>Neoptera</taxon>
        <taxon>Endopterygota</taxon>
        <taxon>Coleoptera</taxon>
        <taxon>Polyphaga</taxon>
        <taxon>Cucujiformia</taxon>
        <taxon>Chrysomeloidea</taxon>
        <taxon>Chrysomelidae</taxon>
        <taxon>Galerucinae</taxon>
        <taxon>Alticini</taxon>
        <taxon>Psylliodes</taxon>
    </lineage>
</organism>
<evidence type="ECO:0000256" key="3">
    <source>
        <dbReference type="SAM" id="MobiDB-lite"/>
    </source>
</evidence>
<name>A0A9P0GAI7_9CUCU</name>
<dbReference type="CDD" id="cd21865">
    <property type="entry name" value="DEUBAD_NFRKB"/>
    <property type="match status" value="1"/>
</dbReference>
<feature type="compositionally biased region" description="Pro residues" evidence="3">
    <location>
        <begin position="837"/>
        <end position="849"/>
    </location>
</feature>
<feature type="region of interest" description="Disordered" evidence="3">
    <location>
        <begin position="1"/>
        <end position="24"/>
    </location>
</feature>
<dbReference type="OrthoDB" id="70874at2759"/>
<dbReference type="Proteomes" id="UP001153636">
    <property type="component" value="Chromosome 15"/>
</dbReference>
<feature type="compositionally biased region" description="Basic residues" evidence="3">
    <location>
        <begin position="804"/>
        <end position="819"/>
    </location>
</feature>
<accession>A0A9P0GAI7</accession>
<dbReference type="Pfam" id="PF25793">
    <property type="entry name" value="WHD_2nd_NFRKB"/>
    <property type="match status" value="1"/>
</dbReference>
<evidence type="ECO:0000313" key="5">
    <source>
        <dbReference type="EMBL" id="CAH1103941.1"/>
    </source>
</evidence>
<dbReference type="PANTHER" id="PTHR13052:SF3">
    <property type="entry name" value="NUCLEAR FACTOR RELATED TO KAPPA-B-BINDING PROTEIN"/>
    <property type="match status" value="1"/>
</dbReference>
<sequence>MENTSSEDSSSDYSTESSEDDGMEIAQIGNNKLQLPQGLCERQDIFKEILSTETWNSLSEENRQHLQTFLPNFPEDDELEKTKTLQRLFDFDIFKFTSPVVKFHDELKAGYFRPDIARMRKVIKKAEKNEAKYRYKIFRKQLKDEIVESQTKLLSQVRNLPPGVEPKQEKRKNNVDYVSYRTKRRYFQILQSIKLKTDDTGCSSDENYPEGPPSSLSRKQKRHLNSIRNSLNNSKEQFYGSSMVAKLNSFPIDLEQHITANYNPFYINDESYKHMMYDHKRRKLEQTDNIELNTKGLTISEIINRTQLPYNKNMPLVTKHQVESKSLTKKKIKKEHHRKFSENIFSNKIKVNYHSSNSDSDSDTFVDCMSSSASKSRNKLNKLHLNRRTPPKVKVEIKKEILTPPLATFSNVSPQINPSSSNNVSNIFQPINSISQYGKITPACVEDLDGIDVMNIPIDLDNSDIDILELSNKPELMQDTHANFFSLIRDVICSTCDHRMSMYTLQERDVICSTCDHRMSMYTLQERLKAWQENPISPLNDWYSFTDNWIGILPSAITFLCGNASEQPDDFVPYMEYKVNLDVYQWIGAGRDSDALLSSLCNFWLEHKSETKDLSPGKDDLDVDITDRSSSPPPPRFPTTWTVRKATAEEIKDFREQERRRYDNPHKAFTYRCNGYESVVGPIKGIYNPAVGNSKARGHTMLSADRPNFVTILSLVRDAAARLPNGEGTRAEICELLKSSQYISSTAPDNVLQSVVSGALDRMHTQWDPCVKYDPKKKIWIYLHRNRTEEDFERIHQQYQGINKSKKTAHKKAPSKPKQKQSPEKAVKTIKSEPTTTAPPPTPIQPPPLQETTVKTIRRASVTQPAPLPVQTTVKTTVQIPQNPPTPAQIPVQHPVQIPPPLPSLITVSAPQKGTSLLLSNNLPKQQTQDAALPAKAVISDEPPPLAAASNVGLKQQLQHHKDDKEIGKSFQTIIQNRVASPTLKSGKSLVKILSPSQGKSLIIPTTNAQLIKQIQEQQSATGKQMGQVVTQQLLQTLAAQQKQILVQKHSPTEGEISHEKIKTSNNMQQQILQLQNIKNVTLLRASPTGNVGLTPLTSVSGDSPGEQTNIVTVAVSKSDQLVGQPGVQIKTQGNLTQAQQQQILQTIKQKILPNASLLANPQQIILKQKSGVINVQKSGGTQIVGHHQKMNHDVKSVGSSQGPVVAKVLTNAAGQVISVESLLPQQKQTSVLSQGTTLRVAGSKSGQQNLIHLTGTSKSNTITQLTVGSQNNILTLTTQPKLVVASQTTTVTSSTTKSTSRSMNKTQTLTKVNSKGNQHLLNAKLVQSLDHKSMQAKLLVGQQNQLKLAQGKNSPHSKNLTLNVAGNTNTIRMVNAANLNLSHLGGKPILLASSKGGTIQNIQGQNVILQTQSGGGAPSLVLQNAVKGSGNNIGQSGSNNINIINQQNIVFSPQMKVQSPQQVMFTSKGGQATHQSISQGQIMIGGHPVRLHTSNATSTQRVVLASQGQGGQIVAQQILLPAGFQGTAINIKALQGVKVIPIAQATGQGKGLQSRQVLAHVVTPNAVKATNQTAAMSEKITEVTLPSQDGE</sequence>
<feature type="domain" description="DEUBAD" evidence="4">
    <location>
        <begin position="36"/>
        <end position="152"/>
    </location>
</feature>
<feature type="region of interest" description="Disordered" evidence="3">
    <location>
        <begin position="198"/>
        <end position="223"/>
    </location>
</feature>
<dbReference type="InterPro" id="IPR057748">
    <property type="entry name" value="NFRKB_WH_2"/>
</dbReference>
<protein>
    <recommendedName>
        <fullName evidence="4">DEUBAD domain-containing protein</fullName>
    </recommendedName>
</protein>
<feature type="compositionally biased region" description="Basic and acidic residues" evidence="3">
    <location>
        <begin position="821"/>
        <end position="831"/>
    </location>
</feature>
<dbReference type="PROSITE" id="PS51916">
    <property type="entry name" value="DEUBAD"/>
    <property type="match status" value="1"/>
</dbReference>
<feature type="compositionally biased region" description="Low complexity" evidence="3">
    <location>
        <begin position="1"/>
        <end position="16"/>
    </location>
</feature>
<dbReference type="Pfam" id="PF14465">
    <property type="entry name" value="WHD_1st_NFRKB"/>
    <property type="match status" value="1"/>
</dbReference>
<proteinExistence type="predicted"/>
<comment type="subcellular location">
    <subcellularLocation>
        <location evidence="1">Nucleus</location>
    </subcellularLocation>
</comment>
<dbReference type="InterPro" id="IPR044867">
    <property type="entry name" value="DEUBAD_dom"/>
</dbReference>
<feature type="region of interest" description="Disordered" evidence="3">
    <location>
        <begin position="801"/>
        <end position="849"/>
    </location>
</feature>
<dbReference type="EMBL" id="OV651827">
    <property type="protein sequence ID" value="CAH1103941.1"/>
    <property type="molecule type" value="Genomic_DNA"/>
</dbReference>